<evidence type="ECO:0000313" key="4">
    <source>
        <dbReference type="Proteomes" id="UP000694554"/>
    </source>
</evidence>
<reference evidence="3" key="2">
    <citation type="submission" date="2025-08" db="UniProtKB">
        <authorList>
            <consortium name="Ensembl"/>
        </authorList>
    </citation>
    <scope>IDENTIFICATION</scope>
</reference>
<dbReference type="Proteomes" id="UP000694554">
    <property type="component" value="Chromosome 1"/>
</dbReference>
<keyword evidence="2" id="KW-1133">Transmembrane helix</keyword>
<accession>A0A8C9CAV6</accession>
<organism evidence="3 4">
    <name type="scientific">Phocoena sinus</name>
    <name type="common">Vaquita</name>
    <dbReference type="NCBI Taxonomy" id="42100"/>
    <lineage>
        <taxon>Eukaryota</taxon>
        <taxon>Metazoa</taxon>
        <taxon>Chordata</taxon>
        <taxon>Craniata</taxon>
        <taxon>Vertebrata</taxon>
        <taxon>Euteleostomi</taxon>
        <taxon>Mammalia</taxon>
        <taxon>Eutheria</taxon>
        <taxon>Laurasiatheria</taxon>
        <taxon>Artiodactyla</taxon>
        <taxon>Whippomorpha</taxon>
        <taxon>Cetacea</taxon>
        <taxon>Odontoceti</taxon>
        <taxon>Phocoenidae</taxon>
        <taxon>Phocoena</taxon>
    </lineage>
</organism>
<evidence type="ECO:0000256" key="1">
    <source>
        <dbReference type="SAM" id="MobiDB-lite"/>
    </source>
</evidence>
<proteinExistence type="predicted"/>
<keyword evidence="2" id="KW-0472">Membrane</keyword>
<feature type="transmembrane region" description="Helical" evidence="2">
    <location>
        <begin position="12"/>
        <end position="37"/>
    </location>
</feature>
<reference evidence="3" key="1">
    <citation type="submission" date="2019-08" db="EMBL/GenBank/DDBJ databases">
        <title>Phocoena sinus (Vaquita) genome, mPhoSin1, primary haplotype.</title>
        <authorList>
            <person name="Morin P."/>
            <person name="Mountcastle J."/>
            <person name="Fungtammasan C."/>
            <person name="Rhie A."/>
            <person name="Rojas-Bracho L."/>
            <person name="Smith C.R."/>
            <person name="Taylor B.L."/>
            <person name="Gulland F.M.D."/>
            <person name="Musser W."/>
            <person name="Houck M."/>
            <person name="Haase B."/>
            <person name="Paez S."/>
            <person name="Howe K."/>
            <person name="Torrance J."/>
            <person name="Formenti G."/>
            <person name="Phillippy A."/>
            <person name="Ryder O."/>
            <person name="Jarvis E.D."/>
            <person name="Fedrigo O."/>
        </authorList>
    </citation>
    <scope>NUCLEOTIDE SEQUENCE [LARGE SCALE GENOMIC DNA]</scope>
</reference>
<feature type="region of interest" description="Disordered" evidence="1">
    <location>
        <begin position="69"/>
        <end position="90"/>
    </location>
</feature>
<keyword evidence="4" id="KW-1185">Reference proteome</keyword>
<reference evidence="3" key="3">
    <citation type="submission" date="2025-09" db="UniProtKB">
        <authorList>
            <consortium name="Ensembl"/>
        </authorList>
    </citation>
    <scope>IDENTIFICATION</scope>
</reference>
<name>A0A8C9CAV6_PHOSS</name>
<keyword evidence="2" id="KW-0812">Transmembrane</keyword>
<dbReference type="AlphaFoldDB" id="A0A8C9CAV6"/>
<evidence type="ECO:0000256" key="2">
    <source>
        <dbReference type="SAM" id="Phobius"/>
    </source>
</evidence>
<sequence>MWCWCLGGDLGLLFQFCFFVFLFFFLRYAGLSLLWPLPLRSTGSGRAGSAAMAHGHRHGGWRPHPPGLTASWTPAAHSAHPGAAQEPGPD</sequence>
<dbReference type="Ensembl" id="ENSPSNT00000021671.1">
    <property type="protein sequence ID" value="ENSPSNP00000019247.1"/>
    <property type="gene ID" value="ENSPSNG00000014131.1"/>
</dbReference>
<evidence type="ECO:0000313" key="3">
    <source>
        <dbReference type="Ensembl" id="ENSPSNP00000019247.1"/>
    </source>
</evidence>
<protein>
    <submittedName>
        <fullName evidence="3">Uncharacterized protein</fullName>
    </submittedName>
</protein>